<evidence type="ECO:0000313" key="3">
    <source>
        <dbReference type="Proteomes" id="UP000247932"/>
    </source>
</evidence>
<dbReference type="EMBL" id="QGLR01000011">
    <property type="protein sequence ID" value="PXZ06863.1"/>
    <property type="molecule type" value="Genomic_DNA"/>
</dbReference>
<keyword evidence="3" id="KW-1185">Reference proteome</keyword>
<dbReference type="InterPro" id="IPR041620">
    <property type="entry name" value="CdiA_C_tRNase"/>
</dbReference>
<protein>
    <recommendedName>
        <fullName evidence="1">CdiA C-terminal tRNase domain-containing protein</fullName>
    </recommendedName>
</protein>
<dbReference type="OrthoDB" id="6497070at2"/>
<evidence type="ECO:0000313" key="2">
    <source>
        <dbReference type="EMBL" id="PXZ06863.1"/>
    </source>
</evidence>
<dbReference type="AlphaFoldDB" id="A0A2V4E2V0"/>
<feature type="domain" description="CdiA C-terminal tRNase" evidence="1">
    <location>
        <begin position="2"/>
        <end position="70"/>
    </location>
</feature>
<proteinExistence type="predicted"/>
<reference evidence="2 3" key="1">
    <citation type="submission" date="2018-05" db="EMBL/GenBank/DDBJ databases">
        <title>Reference genomes for bee gut microbiota database.</title>
        <authorList>
            <person name="Ellegaard K.M."/>
        </authorList>
    </citation>
    <scope>NUCLEOTIDE SEQUENCE [LARGE SCALE GENOMIC DNA]</scope>
    <source>
        <strain evidence="2 3">ESL0182</strain>
    </source>
</reference>
<evidence type="ECO:0000259" key="1">
    <source>
        <dbReference type="Pfam" id="PF18664"/>
    </source>
</evidence>
<dbReference type="Pfam" id="PF18664">
    <property type="entry name" value="CdiA_C_tRNase"/>
    <property type="match status" value="1"/>
</dbReference>
<gene>
    <name evidence="2" type="ORF">DKK70_09335</name>
</gene>
<comment type="caution">
    <text evidence="2">The sequence shown here is derived from an EMBL/GenBank/DDBJ whole genome shotgun (WGS) entry which is preliminary data.</text>
</comment>
<sequence length="92" mass="10474">MERYTPPKGATSGTSPGFIITAVPNKGKTIDAIYTTDKLSQKEIDGLNKYYEKNMSIGNDKIVIQEHLKKLTLCLSILEYSHHLTKRYLWTI</sequence>
<name>A0A2V4E2V0_9GAMM</name>
<dbReference type="Proteomes" id="UP000247932">
    <property type="component" value="Unassembled WGS sequence"/>
</dbReference>
<accession>A0A2V4E2V0</accession>
<organism evidence="2 3">
    <name type="scientific">Gilliamella apicola</name>
    <dbReference type="NCBI Taxonomy" id="1196095"/>
    <lineage>
        <taxon>Bacteria</taxon>
        <taxon>Pseudomonadati</taxon>
        <taxon>Pseudomonadota</taxon>
        <taxon>Gammaproteobacteria</taxon>
        <taxon>Orbales</taxon>
        <taxon>Orbaceae</taxon>
        <taxon>Gilliamella</taxon>
    </lineage>
</organism>